<dbReference type="PANTHER" id="PTHR37423">
    <property type="entry name" value="SOLUBLE LYTIC MUREIN TRANSGLYCOSYLASE-RELATED"/>
    <property type="match status" value="1"/>
</dbReference>
<dbReference type="InterPro" id="IPR008258">
    <property type="entry name" value="Transglycosylase_SLT_dom_1"/>
</dbReference>
<feature type="domain" description="Transglycosylase SLT" evidence="2">
    <location>
        <begin position="34"/>
        <end position="136"/>
    </location>
</feature>
<comment type="caution">
    <text evidence="3">The sequence shown here is derived from an EMBL/GenBank/DDBJ whole genome shotgun (WGS) entry which is preliminary data.</text>
</comment>
<gene>
    <name evidence="3" type="ORF">IAD26_06640</name>
</gene>
<dbReference type="EMBL" id="DVOD01000050">
    <property type="protein sequence ID" value="HIU92792.1"/>
    <property type="molecule type" value="Genomic_DNA"/>
</dbReference>
<dbReference type="SUPFAM" id="SSF53955">
    <property type="entry name" value="Lysozyme-like"/>
    <property type="match status" value="1"/>
</dbReference>
<proteinExistence type="predicted"/>
<evidence type="ECO:0000259" key="2">
    <source>
        <dbReference type="Pfam" id="PF01464"/>
    </source>
</evidence>
<accession>A0A9D1N0D4</accession>
<feature type="chain" id="PRO_5039703864" evidence="1">
    <location>
        <begin position="25"/>
        <end position="203"/>
    </location>
</feature>
<organism evidence="3 4">
    <name type="scientific">Candidatus Limenecus avicola</name>
    <dbReference type="NCBI Taxonomy" id="2840847"/>
    <lineage>
        <taxon>Bacteria</taxon>
        <taxon>Bacillati</taxon>
        <taxon>Bacillota</taxon>
        <taxon>Clostridia</taxon>
        <taxon>Eubacteriales</taxon>
        <taxon>Clostridiaceae</taxon>
        <taxon>Clostridiaceae incertae sedis</taxon>
        <taxon>Candidatus Limenecus</taxon>
    </lineage>
</organism>
<evidence type="ECO:0000313" key="3">
    <source>
        <dbReference type="EMBL" id="HIU92792.1"/>
    </source>
</evidence>
<feature type="signal peptide" evidence="1">
    <location>
        <begin position="1"/>
        <end position="24"/>
    </location>
</feature>
<reference evidence="3" key="2">
    <citation type="journal article" date="2021" name="PeerJ">
        <title>Extensive microbial diversity within the chicken gut microbiome revealed by metagenomics and culture.</title>
        <authorList>
            <person name="Gilroy R."/>
            <person name="Ravi A."/>
            <person name="Getino M."/>
            <person name="Pursley I."/>
            <person name="Horton D.L."/>
            <person name="Alikhan N.F."/>
            <person name="Baker D."/>
            <person name="Gharbi K."/>
            <person name="Hall N."/>
            <person name="Watson M."/>
            <person name="Adriaenssens E.M."/>
            <person name="Foster-Nyarko E."/>
            <person name="Jarju S."/>
            <person name="Secka A."/>
            <person name="Antonio M."/>
            <person name="Oren A."/>
            <person name="Chaudhuri R.R."/>
            <person name="La Ragione R."/>
            <person name="Hildebrand F."/>
            <person name="Pallen M.J."/>
        </authorList>
    </citation>
    <scope>NUCLEOTIDE SEQUENCE</scope>
    <source>
        <strain evidence="3">CHK154-7741</strain>
    </source>
</reference>
<evidence type="ECO:0000256" key="1">
    <source>
        <dbReference type="SAM" id="SignalP"/>
    </source>
</evidence>
<keyword evidence="1" id="KW-0732">Signal</keyword>
<dbReference type="AlphaFoldDB" id="A0A9D1N0D4"/>
<dbReference type="CDD" id="cd16896">
    <property type="entry name" value="LT_Slt70-like"/>
    <property type="match status" value="1"/>
</dbReference>
<reference evidence="3" key="1">
    <citation type="submission" date="2020-10" db="EMBL/GenBank/DDBJ databases">
        <authorList>
            <person name="Gilroy R."/>
        </authorList>
    </citation>
    <scope>NUCLEOTIDE SEQUENCE</scope>
    <source>
        <strain evidence="3">CHK154-7741</strain>
    </source>
</reference>
<evidence type="ECO:0000313" key="4">
    <source>
        <dbReference type="Proteomes" id="UP000886748"/>
    </source>
</evidence>
<name>A0A9D1N0D4_9CLOT</name>
<dbReference type="InterPro" id="IPR023346">
    <property type="entry name" value="Lysozyme-like_dom_sf"/>
</dbReference>
<dbReference type="Proteomes" id="UP000886748">
    <property type="component" value="Unassembled WGS sequence"/>
</dbReference>
<sequence>MIRKLLTLTLLFILCILNPNQSQAETSKATVKDYIVKHSLEMGIDPALGLSIAKMESGFVHEKRSSFGAVGVFQLMPSTARRLGYNPYYLSDNIRGGLMYYKMMYQKFGSVELALAAYNAGPGNVSKYKGVPPFAETKRFVRGIMSEYYAQKANPDPAITKYQGKGTVDAVNKALTIDKDNNVLKTNANSLENLPIVTLSGAI</sequence>
<dbReference type="Pfam" id="PF01464">
    <property type="entry name" value="SLT"/>
    <property type="match status" value="1"/>
</dbReference>
<protein>
    <submittedName>
        <fullName evidence="3">Lytic transglycosylase domain-containing protein</fullName>
    </submittedName>
</protein>
<dbReference type="Gene3D" id="1.10.530.10">
    <property type="match status" value="1"/>
</dbReference>
<dbReference type="PANTHER" id="PTHR37423:SF2">
    <property type="entry name" value="MEMBRANE-BOUND LYTIC MUREIN TRANSGLYCOSYLASE C"/>
    <property type="match status" value="1"/>
</dbReference>